<keyword evidence="3" id="KW-1185">Reference proteome</keyword>
<sequence>MGELLNLLKAAVLAQRARDVENVAFSGQVLRNPLVVHTDALPSDLDFSSYTENVNAPVLPTPAVTQCLNYYGAPPEDIRVSPLLATDLSGLPPAYIQIAGADPLRDDGFAYSERLHRAGAQKSDEDLIKAIEWLTGTQN</sequence>
<dbReference type="SUPFAM" id="SSF53474">
    <property type="entry name" value="alpha/beta-Hydrolases"/>
    <property type="match status" value="1"/>
</dbReference>
<dbReference type="GO" id="GO:0016787">
    <property type="term" value="F:hydrolase activity"/>
    <property type="evidence" value="ECO:0007669"/>
    <property type="project" value="InterPro"/>
</dbReference>
<dbReference type="InterPro" id="IPR029058">
    <property type="entry name" value="AB_hydrolase_fold"/>
</dbReference>
<dbReference type="Proteomes" id="UP001140502">
    <property type="component" value="Unassembled WGS sequence"/>
</dbReference>
<dbReference type="InterPro" id="IPR013094">
    <property type="entry name" value="AB_hydrolase_3"/>
</dbReference>
<evidence type="ECO:0000313" key="3">
    <source>
        <dbReference type="Proteomes" id="UP001140502"/>
    </source>
</evidence>
<dbReference type="OrthoDB" id="408631at2759"/>
<dbReference type="Pfam" id="PF07859">
    <property type="entry name" value="Abhydrolase_3"/>
    <property type="match status" value="1"/>
</dbReference>
<reference evidence="2" key="1">
    <citation type="submission" date="2022-10" db="EMBL/GenBank/DDBJ databases">
        <title>Tapping the CABI collections for fungal endophytes: first genome assemblies for Collariella, Neodidymelliopsis, Ascochyta clinopodiicola, Didymella pomorum, Didymosphaeria variabile, Neocosmospora piperis and Neocucurbitaria cava.</title>
        <authorList>
            <person name="Hill R."/>
        </authorList>
    </citation>
    <scope>NUCLEOTIDE SEQUENCE</scope>
    <source>
        <strain evidence="2">IMI 366586</strain>
    </source>
</reference>
<gene>
    <name evidence="2" type="ORF">N0V84_010049</name>
</gene>
<evidence type="ECO:0000259" key="1">
    <source>
        <dbReference type="Pfam" id="PF07859"/>
    </source>
</evidence>
<dbReference type="Gene3D" id="3.40.50.1820">
    <property type="entry name" value="alpha/beta hydrolase"/>
    <property type="match status" value="1"/>
</dbReference>
<proteinExistence type="predicted"/>
<organism evidence="2 3">
    <name type="scientific">Fusarium piperis</name>
    <dbReference type="NCBI Taxonomy" id="1435070"/>
    <lineage>
        <taxon>Eukaryota</taxon>
        <taxon>Fungi</taxon>
        <taxon>Dikarya</taxon>
        <taxon>Ascomycota</taxon>
        <taxon>Pezizomycotina</taxon>
        <taxon>Sordariomycetes</taxon>
        <taxon>Hypocreomycetidae</taxon>
        <taxon>Hypocreales</taxon>
        <taxon>Nectriaceae</taxon>
        <taxon>Fusarium</taxon>
        <taxon>Fusarium solani species complex</taxon>
    </lineage>
</organism>
<name>A0A9W9BJD4_9HYPO</name>
<comment type="caution">
    <text evidence="2">The sequence shown here is derived from an EMBL/GenBank/DDBJ whole genome shotgun (WGS) entry which is preliminary data.</text>
</comment>
<evidence type="ECO:0000313" key="2">
    <source>
        <dbReference type="EMBL" id="KAJ4312208.1"/>
    </source>
</evidence>
<accession>A0A9W9BJD4</accession>
<protein>
    <recommendedName>
        <fullName evidence="1">Alpha/beta hydrolase fold-3 domain-containing protein</fullName>
    </recommendedName>
</protein>
<dbReference type="AlphaFoldDB" id="A0A9W9BJD4"/>
<dbReference type="EMBL" id="JAPEUR010000300">
    <property type="protein sequence ID" value="KAJ4312208.1"/>
    <property type="molecule type" value="Genomic_DNA"/>
</dbReference>
<feature type="domain" description="Alpha/beta hydrolase fold-3" evidence="1">
    <location>
        <begin position="10"/>
        <end position="121"/>
    </location>
</feature>